<evidence type="ECO:0000313" key="8">
    <source>
        <dbReference type="Proteomes" id="UP000234335"/>
    </source>
</evidence>
<dbReference type="PRINTS" id="PR00145">
    <property type="entry name" value="ARGSUCLYASE"/>
</dbReference>
<evidence type="ECO:0000313" key="7">
    <source>
        <dbReference type="EMBL" id="PKZ15254.1"/>
    </source>
</evidence>
<feature type="binding site" evidence="4">
    <location>
        <begin position="97"/>
        <end position="99"/>
    </location>
    <ligand>
        <name>substrate</name>
    </ligand>
</feature>
<dbReference type="Pfam" id="PF00206">
    <property type="entry name" value="Lyase_1"/>
    <property type="match status" value="1"/>
</dbReference>
<dbReference type="HAMAP" id="MF_00743">
    <property type="entry name" value="FumaraseC"/>
    <property type="match status" value="1"/>
</dbReference>
<keyword evidence="8" id="KW-1185">Reference proteome</keyword>
<dbReference type="Gene3D" id="1.10.275.10">
    <property type="entry name" value="Fumarase/aspartase (N-terminal domain)"/>
    <property type="match status" value="1"/>
</dbReference>
<dbReference type="GO" id="GO:0005737">
    <property type="term" value="C:cytoplasm"/>
    <property type="evidence" value="ECO:0007669"/>
    <property type="project" value="UniProtKB-SubCell"/>
</dbReference>
<dbReference type="PRINTS" id="PR00149">
    <property type="entry name" value="FUMRATELYASE"/>
</dbReference>
<keyword evidence="4" id="KW-0816">Tricarboxylic acid cycle</keyword>
<dbReference type="GO" id="GO:0006106">
    <property type="term" value="P:fumarate metabolic process"/>
    <property type="evidence" value="ECO:0007669"/>
    <property type="project" value="InterPro"/>
</dbReference>
<organism evidence="7 8">
    <name type="scientific">Anaerococcus octavius</name>
    <dbReference type="NCBI Taxonomy" id="54007"/>
    <lineage>
        <taxon>Bacteria</taxon>
        <taxon>Bacillati</taxon>
        <taxon>Bacillota</taxon>
        <taxon>Tissierellia</taxon>
        <taxon>Tissierellales</taxon>
        <taxon>Peptoniphilaceae</taxon>
        <taxon>Anaerococcus</taxon>
    </lineage>
</organism>
<proteinExistence type="inferred from homology"/>
<dbReference type="GO" id="GO:0006099">
    <property type="term" value="P:tricarboxylic acid cycle"/>
    <property type="evidence" value="ECO:0007669"/>
    <property type="project" value="UniProtKB-UniRule"/>
</dbReference>
<feature type="binding site" evidence="4">
    <location>
        <begin position="133"/>
        <end position="135"/>
    </location>
    <ligand>
        <name>substrate</name>
    </ligand>
</feature>
<dbReference type="FunFam" id="1.10.40.30:FF:000002">
    <property type="entry name" value="Fumarate hydratase class II"/>
    <property type="match status" value="1"/>
</dbReference>
<dbReference type="RefSeq" id="WP_101540787.1">
    <property type="nucleotide sequence ID" value="NZ_PKGS01000007.1"/>
</dbReference>
<dbReference type="PANTHER" id="PTHR11444:SF1">
    <property type="entry name" value="FUMARATE HYDRATASE, MITOCHONDRIAL"/>
    <property type="match status" value="1"/>
</dbReference>
<evidence type="ECO:0000256" key="3">
    <source>
        <dbReference type="ARBA" id="ARBA00023239"/>
    </source>
</evidence>
<dbReference type="EMBL" id="PKGS01000007">
    <property type="protein sequence ID" value="PKZ15254.1"/>
    <property type="molecule type" value="Genomic_DNA"/>
</dbReference>
<dbReference type="FunFam" id="1.10.275.10:FF:000001">
    <property type="entry name" value="Fumarate hydratase, mitochondrial"/>
    <property type="match status" value="1"/>
</dbReference>
<comment type="catalytic activity">
    <reaction evidence="4">
        <text>(S)-malate = fumarate + H2O</text>
        <dbReference type="Rhea" id="RHEA:12460"/>
        <dbReference type="ChEBI" id="CHEBI:15377"/>
        <dbReference type="ChEBI" id="CHEBI:15589"/>
        <dbReference type="ChEBI" id="CHEBI:29806"/>
        <dbReference type="EC" id="4.2.1.2"/>
    </reaction>
</comment>
<dbReference type="InterPro" id="IPR005677">
    <property type="entry name" value="Fum_hydII"/>
</dbReference>
<dbReference type="Proteomes" id="UP000234335">
    <property type="component" value="Unassembled WGS sequence"/>
</dbReference>
<feature type="active site" description="Proton donor/acceptor" evidence="4">
    <location>
        <position position="181"/>
    </location>
</feature>
<comment type="function">
    <text evidence="4">Involved in the TCA cycle. Catalyzes the stereospecific interconversion of fumarate to L-malate.</text>
</comment>
<feature type="domain" description="Fumarate lyase N-terminal" evidence="5">
    <location>
        <begin position="11"/>
        <end position="334"/>
    </location>
</feature>
<dbReference type="CDD" id="cd01362">
    <property type="entry name" value="Fumarase_classII"/>
    <property type="match status" value="1"/>
</dbReference>
<dbReference type="FunFam" id="1.20.200.10:FF:000001">
    <property type="entry name" value="Fumarate hydratase, mitochondrial"/>
    <property type="match status" value="1"/>
</dbReference>
<feature type="site" description="Important for catalytic activity" evidence="4">
    <location>
        <position position="324"/>
    </location>
</feature>
<dbReference type="GO" id="GO:0008797">
    <property type="term" value="F:aspartate ammonia-lyase activity"/>
    <property type="evidence" value="ECO:0007669"/>
    <property type="project" value="UniProtKB-EC"/>
</dbReference>
<comment type="subcellular location">
    <subcellularLocation>
        <location evidence="4">Cytoplasm</location>
    </subcellularLocation>
</comment>
<reference evidence="7 8" key="1">
    <citation type="submission" date="2017-12" db="EMBL/GenBank/DDBJ databases">
        <title>Phylogenetic diversity of female urinary microbiome.</title>
        <authorList>
            <person name="Thomas-White K."/>
            <person name="Wolfe A.J."/>
        </authorList>
    </citation>
    <scope>NUCLEOTIDE SEQUENCE [LARGE SCALE GENOMIC DNA]</scope>
    <source>
        <strain evidence="7 8">UMB0119</strain>
    </source>
</reference>
<dbReference type="UniPathway" id="UPA00223">
    <property type="reaction ID" value="UER01007"/>
</dbReference>
<dbReference type="InterPro" id="IPR008948">
    <property type="entry name" value="L-Aspartase-like"/>
</dbReference>
<dbReference type="PROSITE" id="PS00163">
    <property type="entry name" value="FUMARATE_LYASES"/>
    <property type="match status" value="1"/>
</dbReference>
<sequence>MKKRIEKDSLGEIEVEESALWGAQTQRSLENFPQDVETMPKFLLMALVNIKKAAAKVNNDEGKLSDKKKDLINYACNQILLGNYDDQFPLTIWQTGSGTQTNMNVNEVIAHLANKKAGENIIHPNDHVNMSQSSNDVFPTAMHISSLLSLRENLLPQIEETIAILSKKEKEFDIIKTGRTHLQDATPIKFSDEISAWKVMLERDYKVLKETSQSLKKLAIGGTAVGTGLNASKTFGANVADELSILLDAEFISDDNKFYQLSSKSSMVSVHGAIKTLASDLYKIANDIRFLSCGPRSGINELNIPANEPGSSIMPGKVNPTQVESITMVAIQVMANDFAISMANSQGQLQLNTYMPLIIYNMNQSIILLSKSLKCFRENLIEGLSPNKENIEKNLENSLMLVTALSPKIGYDKASKLAKHAFDKGLTLREANNELGFLDEGEFDKLIDPSKMV</sequence>
<dbReference type="Pfam" id="PF10415">
    <property type="entry name" value="FumaraseC_C"/>
    <property type="match status" value="1"/>
</dbReference>
<feature type="binding site" description="in site B" evidence="4">
    <location>
        <begin position="123"/>
        <end position="126"/>
    </location>
    <ligand>
        <name>substrate</name>
    </ligand>
</feature>
<dbReference type="AlphaFoldDB" id="A0A2I1M580"/>
<dbReference type="PANTHER" id="PTHR11444">
    <property type="entry name" value="ASPARTATEAMMONIA/ARGININOSUCCINATE/ADENYLOSUCCINATE LYASE"/>
    <property type="match status" value="1"/>
</dbReference>
<keyword evidence="4" id="KW-0963">Cytoplasm</keyword>
<feature type="binding site" evidence="4">
    <location>
        <begin position="317"/>
        <end position="319"/>
    </location>
    <ligand>
        <name>substrate</name>
    </ligand>
</feature>
<dbReference type="InterPro" id="IPR024083">
    <property type="entry name" value="Fumarase/histidase_N"/>
</dbReference>
<gene>
    <name evidence="4" type="primary">fumC</name>
    <name evidence="7" type="ORF">CYJ34_08160</name>
</gene>
<dbReference type="GO" id="GO:0006108">
    <property type="term" value="P:malate metabolic process"/>
    <property type="evidence" value="ECO:0007669"/>
    <property type="project" value="TreeGrafter"/>
</dbReference>
<dbReference type="SUPFAM" id="SSF48557">
    <property type="entry name" value="L-aspartase-like"/>
    <property type="match status" value="1"/>
</dbReference>
<dbReference type="InterPro" id="IPR018951">
    <property type="entry name" value="Fumarase_C_C"/>
</dbReference>
<dbReference type="Gene3D" id="1.10.40.30">
    <property type="entry name" value="Fumarase/aspartase (C-terminal domain)"/>
    <property type="match status" value="1"/>
</dbReference>
<feature type="domain" description="Fumarase C C-terminal" evidence="6">
    <location>
        <begin position="401"/>
        <end position="453"/>
    </location>
</feature>
<name>A0A2I1M580_9FIRM</name>
<comment type="catalytic activity">
    <reaction evidence="1">
        <text>L-aspartate = fumarate + NH4(+)</text>
        <dbReference type="Rhea" id="RHEA:16601"/>
        <dbReference type="ChEBI" id="CHEBI:28938"/>
        <dbReference type="ChEBI" id="CHEBI:29806"/>
        <dbReference type="ChEBI" id="CHEBI:29991"/>
        <dbReference type="EC" id="4.3.1.1"/>
    </reaction>
</comment>
<dbReference type="InterPro" id="IPR020557">
    <property type="entry name" value="Fumarate_lyase_CS"/>
</dbReference>
<comment type="similarity">
    <text evidence="2 4">Belongs to the class-II fumarase/aspartase family. Fumarase subfamily.</text>
</comment>
<comment type="pathway">
    <text evidence="4">Carbohydrate metabolism; tricarboxylic acid cycle; (S)-malate from fumarate: step 1/1.</text>
</comment>
<dbReference type="Gene3D" id="1.20.200.10">
    <property type="entry name" value="Fumarase/aspartase (Central domain)"/>
    <property type="match status" value="1"/>
</dbReference>
<feature type="active site" evidence="4">
    <location>
        <position position="311"/>
    </location>
</feature>
<evidence type="ECO:0000259" key="6">
    <source>
        <dbReference type="Pfam" id="PF10415"/>
    </source>
</evidence>
<protein>
    <recommendedName>
        <fullName evidence="4">Fumarate hydratase class II</fullName>
        <shortName evidence="4">Fumarase C</shortName>
        <ecNumber evidence="4">4.2.1.2</ecNumber>
    </recommendedName>
    <alternativeName>
        <fullName evidence="4">Aerobic fumarase</fullName>
    </alternativeName>
    <alternativeName>
        <fullName evidence="4">Iron-independent fumarase</fullName>
    </alternativeName>
</protein>
<keyword evidence="3 4" id="KW-0456">Lyase</keyword>
<comment type="miscellaneous">
    <text evidence="4">There are 2 substrate-binding sites: the catalytic A site, and the non-catalytic B site that may play a role in the transfer of substrate or product between the active site and the solvent. Alternatively, the B site may bind allosteric effectors.</text>
</comment>
<feature type="binding site" evidence="4">
    <location>
        <position position="180"/>
    </location>
    <ligand>
        <name>substrate</name>
    </ligand>
</feature>
<dbReference type="InterPro" id="IPR000362">
    <property type="entry name" value="Fumarate_lyase_fam"/>
</dbReference>
<dbReference type="GO" id="GO:0004333">
    <property type="term" value="F:fumarate hydratase activity"/>
    <property type="evidence" value="ECO:0007669"/>
    <property type="project" value="UniProtKB-UniRule"/>
</dbReference>
<evidence type="ECO:0000256" key="4">
    <source>
        <dbReference type="HAMAP-Rule" id="MF_00743"/>
    </source>
</evidence>
<evidence type="ECO:0000256" key="1">
    <source>
        <dbReference type="ARBA" id="ARBA00001494"/>
    </source>
</evidence>
<dbReference type="EC" id="4.2.1.2" evidence="4"/>
<accession>A0A2I1M580</accession>
<comment type="subunit">
    <text evidence="4">Homotetramer.</text>
</comment>
<dbReference type="InterPro" id="IPR022761">
    <property type="entry name" value="Fumarate_lyase_N"/>
</dbReference>
<evidence type="ECO:0000256" key="2">
    <source>
        <dbReference type="ARBA" id="ARBA00009084"/>
    </source>
</evidence>
<comment type="caution">
    <text evidence="7">The sequence shown here is derived from an EMBL/GenBank/DDBJ whole genome shotgun (WGS) entry which is preliminary data.</text>
</comment>
<evidence type="ECO:0000259" key="5">
    <source>
        <dbReference type="Pfam" id="PF00206"/>
    </source>
</evidence>
<feature type="binding site" evidence="4">
    <location>
        <position position="312"/>
    </location>
    <ligand>
        <name>substrate</name>
    </ligand>
</feature>